<dbReference type="Pfam" id="PF16263">
    <property type="entry name" value="DUF4917"/>
    <property type="match status" value="1"/>
</dbReference>
<comment type="caution">
    <text evidence="1">The sequence shown here is derived from an EMBL/GenBank/DDBJ whole genome shotgun (WGS) entry which is preliminary data.</text>
</comment>
<accession>A0ABW4Q8E9</accession>
<proteinExistence type="predicted"/>
<keyword evidence="2" id="KW-1185">Reference proteome</keyword>
<dbReference type="Proteomes" id="UP001597307">
    <property type="component" value="Unassembled WGS sequence"/>
</dbReference>
<reference evidence="2" key="1">
    <citation type="journal article" date="2019" name="Int. J. Syst. Evol. Microbiol.">
        <title>The Global Catalogue of Microorganisms (GCM) 10K type strain sequencing project: providing services to taxonomists for standard genome sequencing and annotation.</title>
        <authorList>
            <consortium name="The Broad Institute Genomics Platform"/>
            <consortium name="The Broad Institute Genome Sequencing Center for Infectious Disease"/>
            <person name="Wu L."/>
            <person name="Ma J."/>
        </authorList>
    </citation>
    <scope>NUCLEOTIDE SEQUENCE [LARGE SCALE GENOMIC DNA]</scope>
    <source>
        <strain evidence="2">JCM 11496</strain>
    </source>
</reference>
<protein>
    <submittedName>
        <fullName evidence="1">DUF4917 family protein</fullName>
    </submittedName>
</protein>
<evidence type="ECO:0000313" key="2">
    <source>
        <dbReference type="Proteomes" id="UP001597307"/>
    </source>
</evidence>
<dbReference type="EMBL" id="JBHUGA010000035">
    <property type="protein sequence ID" value="MFD1846989.1"/>
    <property type="molecule type" value="Genomic_DNA"/>
</dbReference>
<evidence type="ECO:0000313" key="1">
    <source>
        <dbReference type="EMBL" id="MFD1846989.1"/>
    </source>
</evidence>
<name>A0ABW4Q8E9_9MICC</name>
<dbReference type="InterPro" id="IPR032581">
    <property type="entry name" value="DUF4917"/>
</dbReference>
<organism evidence="1 2">
    <name type="scientific">Arthrobacter flavus</name>
    <dbReference type="NCBI Taxonomy" id="95172"/>
    <lineage>
        <taxon>Bacteria</taxon>
        <taxon>Bacillati</taxon>
        <taxon>Actinomycetota</taxon>
        <taxon>Actinomycetes</taxon>
        <taxon>Micrococcales</taxon>
        <taxon>Micrococcaceae</taxon>
        <taxon>Arthrobacter</taxon>
    </lineage>
</organism>
<sequence>MTSAQVALRSLDRTKFADEIVELDKEISRLKNALATVLAGLHPDRPYDVEAGRYSSTRRFLQPYDHIFTTNYDLLLYWTLRQTENVVERTRIDDDGFRSRDADGVQLDCVYWDHLKPFDQSIHYLHGALHLYRGLDGLRKLTWVRTNRALIDQIREQLAANYFPLYVSEGSSDEKLVKIHTSDYLSKGLRSLASCGGGLTAYGLSFAENDAHFIDAVVRSPLKRLAVALYGDLNSPENKRTIEAVKTLPVLRESRSTRRRSALNVSFYDASSVSLW</sequence>
<dbReference type="RefSeq" id="WP_377959627.1">
    <property type="nucleotide sequence ID" value="NZ_BAAAIJ010000024.1"/>
</dbReference>
<gene>
    <name evidence="1" type="ORF">ACFSFX_10300</name>
</gene>